<dbReference type="EMBL" id="LVZM01019650">
    <property type="protein sequence ID" value="OUC41795.1"/>
    <property type="molecule type" value="Genomic_DNA"/>
</dbReference>
<dbReference type="PANTHER" id="PTHR11439">
    <property type="entry name" value="GAG-POL-RELATED RETROTRANSPOSON"/>
    <property type="match status" value="1"/>
</dbReference>
<organism evidence="1 2">
    <name type="scientific">Trichinella nativa</name>
    <dbReference type="NCBI Taxonomy" id="6335"/>
    <lineage>
        <taxon>Eukaryota</taxon>
        <taxon>Metazoa</taxon>
        <taxon>Ecdysozoa</taxon>
        <taxon>Nematoda</taxon>
        <taxon>Enoplea</taxon>
        <taxon>Dorylaimia</taxon>
        <taxon>Trichinellida</taxon>
        <taxon>Trichinellidae</taxon>
        <taxon>Trichinella</taxon>
    </lineage>
</organism>
<evidence type="ECO:0008006" key="3">
    <source>
        <dbReference type="Google" id="ProtNLM"/>
    </source>
</evidence>
<evidence type="ECO:0000313" key="2">
    <source>
        <dbReference type="Proteomes" id="UP000243006"/>
    </source>
</evidence>
<comment type="caution">
    <text evidence="1">The sequence shown here is derived from an EMBL/GenBank/DDBJ whole genome shotgun (WGS) entry which is preliminary data.</text>
</comment>
<dbReference type="AlphaFoldDB" id="A0A1Y3E9U1"/>
<proteinExistence type="predicted"/>
<protein>
    <recommendedName>
        <fullName evidence="3">Retrovirus-related Pol polyprotein from transposon TNT 1-94</fullName>
    </recommendedName>
</protein>
<accession>A0A1Y3E9U1</accession>
<dbReference type="PANTHER" id="PTHR11439:SF467">
    <property type="entry name" value="INTEGRASE CATALYTIC DOMAIN-CONTAINING PROTEIN"/>
    <property type="match status" value="1"/>
</dbReference>
<feature type="non-terminal residue" evidence="1">
    <location>
        <position position="1"/>
    </location>
</feature>
<evidence type="ECO:0000313" key="1">
    <source>
        <dbReference type="EMBL" id="OUC41795.1"/>
    </source>
</evidence>
<name>A0A1Y3E9U1_9BILA</name>
<gene>
    <name evidence="1" type="ORF">D917_10694</name>
</gene>
<sequence>NIKKRKNNNRKLKCISPYTEINKIKIVIKSVGLSYQNRVGLLTYLVTTSADIASAVSMSSQFIEKSEKQHWMATKRFYTRYITIFRNVAINWEARKQNTVALSSTAAEYMELPEASEEAIHLRQLIKETTDESKKVALDVDNHIC</sequence>
<reference evidence="1 2" key="1">
    <citation type="submission" date="2015-04" db="EMBL/GenBank/DDBJ databases">
        <title>Draft genome of the roundworm Trichinella nativa.</title>
        <authorList>
            <person name="Mitreva M."/>
        </authorList>
    </citation>
    <scope>NUCLEOTIDE SEQUENCE [LARGE SCALE GENOMIC DNA]</scope>
    <source>
        <strain evidence="1 2">ISS45</strain>
    </source>
</reference>
<dbReference type="Proteomes" id="UP000243006">
    <property type="component" value="Unassembled WGS sequence"/>
</dbReference>